<keyword evidence="1" id="KW-0732">Signal</keyword>
<organism evidence="3 4">
    <name type="scientific">Lacibacter luteus</name>
    <dbReference type="NCBI Taxonomy" id="2508719"/>
    <lineage>
        <taxon>Bacteria</taxon>
        <taxon>Pseudomonadati</taxon>
        <taxon>Bacteroidota</taxon>
        <taxon>Chitinophagia</taxon>
        <taxon>Chitinophagales</taxon>
        <taxon>Chitinophagaceae</taxon>
        <taxon>Lacibacter</taxon>
    </lineage>
</organism>
<evidence type="ECO:0000256" key="1">
    <source>
        <dbReference type="SAM" id="SignalP"/>
    </source>
</evidence>
<accession>A0A4Q1CIY5</accession>
<dbReference type="PANTHER" id="PTHR34406:SF1">
    <property type="entry name" value="PROTEIN YCEI"/>
    <property type="match status" value="1"/>
</dbReference>
<dbReference type="InterPro" id="IPR036761">
    <property type="entry name" value="TTHA0802/YceI-like_sf"/>
</dbReference>
<name>A0A4Q1CIY5_9BACT</name>
<dbReference type="RefSeq" id="WP_129130562.1">
    <property type="nucleotide sequence ID" value="NZ_SDHW01000002.1"/>
</dbReference>
<dbReference type="AlphaFoldDB" id="A0A4Q1CIY5"/>
<comment type="caution">
    <text evidence="3">The sequence shown here is derived from an EMBL/GenBank/DDBJ whole genome shotgun (WGS) entry which is preliminary data.</text>
</comment>
<dbReference type="OrthoDB" id="9811006at2"/>
<dbReference type="SMART" id="SM00867">
    <property type="entry name" value="YceI"/>
    <property type="match status" value="1"/>
</dbReference>
<gene>
    <name evidence="3" type="ORF">ESA94_09045</name>
</gene>
<feature type="chain" id="PRO_5020463565" evidence="1">
    <location>
        <begin position="20"/>
        <end position="210"/>
    </location>
</feature>
<protein>
    <submittedName>
        <fullName evidence="3">Polyisoprenoid-binding protein</fullName>
    </submittedName>
</protein>
<evidence type="ECO:0000313" key="4">
    <source>
        <dbReference type="Proteomes" id="UP000290204"/>
    </source>
</evidence>
<proteinExistence type="predicted"/>
<dbReference type="InterPro" id="IPR007372">
    <property type="entry name" value="Lipid/polyisoprenoid-bd_YceI"/>
</dbReference>
<sequence>MKKLFFVLIAGVGVASLSAFLKKEDSVAQPAPAVQTPTKWTLDKSHSNVKFTVTHMVVSETEGSFKIFDGTVEHTKADWSDAKINFTVDINSINTDNEGRDKHLKGDDFFNAEKFPKATFVGKTFKPLGNNKYELTGDLTIRDVTKSVKFDVKFGGIATSSRGDKAGFKATASINRFDYNLKWDRATEAGGLVVGKDVELTVLLELNKAK</sequence>
<dbReference type="SUPFAM" id="SSF101874">
    <property type="entry name" value="YceI-like"/>
    <property type="match status" value="1"/>
</dbReference>
<dbReference type="Gene3D" id="2.40.128.110">
    <property type="entry name" value="Lipid/polyisoprenoid-binding, YceI-like"/>
    <property type="match status" value="1"/>
</dbReference>
<feature type="signal peptide" evidence="1">
    <location>
        <begin position="1"/>
        <end position="19"/>
    </location>
</feature>
<keyword evidence="4" id="KW-1185">Reference proteome</keyword>
<dbReference type="EMBL" id="SDHW01000002">
    <property type="protein sequence ID" value="RXK60601.1"/>
    <property type="molecule type" value="Genomic_DNA"/>
</dbReference>
<dbReference type="Proteomes" id="UP000290204">
    <property type="component" value="Unassembled WGS sequence"/>
</dbReference>
<feature type="domain" description="Lipid/polyisoprenoid-binding YceI-like" evidence="2">
    <location>
        <begin position="39"/>
        <end position="207"/>
    </location>
</feature>
<reference evidence="3 4" key="1">
    <citation type="submission" date="2019-01" db="EMBL/GenBank/DDBJ databases">
        <title>Lacibacter sp. strain TTM-7.</title>
        <authorList>
            <person name="Chen W.-M."/>
        </authorList>
    </citation>
    <scope>NUCLEOTIDE SEQUENCE [LARGE SCALE GENOMIC DNA]</scope>
    <source>
        <strain evidence="3 4">TTM-7</strain>
    </source>
</reference>
<evidence type="ECO:0000259" key="2">
    <source>
        <dbReference type="SMART" id="SM00867"/>
    </source>
</evidence>
<evidence type="ECO:0000313" key="3">
    <source>
        <dbReference type="EMBL" id="RXK60601.1"/>
    </source>
</evidence>
<dbReference type="Pfam" id="PF04264">
    <property type="entry name" value="YceI"/>
    <property type="match status" value="1"/>
</dbReference>
<dbReference type="PANTHER" id="PTHR34406">
    <property type="entry name" value="PROTEIN YCEI"/>
    <property type="match status" value="1"/>
</dbReference>